<dbReference type="AlphaFoldDB" id="A0A7N0U531"/>
<evidence type="ECO:0000313" key="2">
    <source>
        <dbReference type="Proteomes" id="UP000594263"/>
    </source>
</evidence>
<dbReference type="Proteomes" id="UP000594263">
    <property type="component" value="Unplaced"/>
</dbReference>
<keyword evidence="2" id="KW-1185">Reference proteome</keyword>
<proteinExistence type="predicted"/>
<organism evidence="1 2">
    <name type="scientific">Kalanchoe fedtschenkoi</name>
    <name type="common">Lavender scallops</name>
    <name type="synonym">South American air plant</name>
    <dbReference type="NCBI Taxonomy" id="63787"/>
    <lineage>
        <taxon>Eukaryota</taxon>
        <taxon>Viridiplantae</taxon>
        <taxon>Streptophyta</taxon>
        <taxon>Embryophyta</taxon>
        <taxon>Tracheophyta</taxon>
        <taxon>Spermatophyta</taxon>
        <taxon>Magnoliopsida</taxon>
        <taxon>eudicotyledons</taxon>
        <taxon>Gunneridae</taxon>
        <taxon>Pentapetalae</taxon>
        <taxon>Saxifragales</taxon>
        <taxon>Crassulaceae</taxon>
        <taxon>Kalanchoe</taxon>
    </lineage>
</organism>
<reference evidence="1" key="1">
    <citation type="submission" date="2021-01" db="UniProtKB">
        <authorList>
            <consortium name="EnsemblPlants"/>
        </authorList>
    </citation>
    <scope>IDENTIFICATION</scope>
</reference>
<dbReference type="EnsemblPlants" id="Kaladp0053s0668.1.v1.1">
    <property type="protein sequence ID" value="Kaladp0053s0668.1.v1.1"/>
    <property type="gene ID" value="Kaladp0053s0668.v1.1"/>
</dbReference>
<sequence>MYFPTTCSGSVTGCLSLEKMAYLRNPFPSMKLADIEDDNCPKLVEIGGFCNLETASDMSASRAKYLGYTNFESFGEKDVSIDPYAPRRLLKGVYRSGLCSVFLLGDHIDKWFTTVTYGSELIYTVPLLPNRSVRAFNVLYVCKCLTYPLVASANLCLKNEGSKWNDRTSQPDILCTMKRRILFVRREVDLTWISHWCVIEHREFRLGDLLNISIISKSYDKVSVKCGIKIVYEDADEMVVESGSCIDVTSSNNGMTMQEETLKEGDCIADWYNTTFRIADLSIFQCSTRPRVYKLVCDADLDCSLSF</sequence>
<protein>
    <submittedName>
        <fullName evidence="1">Uncharacterized protein</fullName>
    </submittedName>
</protein>
<accession>A0A7N0U531</accession>
<name>A0A7N0U531_KALFE</name>
<dbReference type="Gramene" id="Kaladp0053s0668.1.v1.1">
    <property type="protein sequence ID" value="Kaladp0053s0668.1.v1.1"/>
    <property type="gene ID" value="Kaladp0053s0668.v1.1"/>
</dbReference>
<evidence type="ECO:0000313" key="1">
    <source>
        <dbReference type="EnsemblPlants" id="Kaladp0053s0668.1.v1.1"/>
    </source>
</evidence>